<keyword evidence="1" id="KW-0812">Transmembrane</keyword>
<sequence>MTDKSMVENKLQYIPPKIDFKGLIIAFIIFILFIGFWYHALFQIKFTKTSYLDITGTFFILEFLYTGLFITCHDAMHGTITHRYPRLNHIIGYVCFSAYAWLDYRSVYEKHWRHHKHTGIVNDDPDYHNGRSIGFFSWYFHFLCEYASIKQVIKMTVWVSILLLIFSVPLINILTYMLICGLCSSLRLFYFGTYIPHRPEIINGKFEEIMSWEKSKSSNVNRLISFLCCYHFDYHLEHHQWPYAPWWDLWKCKEIMKKMNHL</sequence>
<dbReference type="PANTHER" id="PTHR19353">
    <property type="entry name" value="FATTY ACID DESATURASE 2"/>
    <property type="match status" value="1"/>
</dbReference>
<dbReference type="EMBL" id="CAJNOH010000103">
    <property type="protein sequence ID" value="CAF0870206.1"/>
    <property type="molecule type" value="Genomic_DNA"/>
</dbReference>
<feature type="transmembrane region" description="Helical" evidence="1">
    <location>
        <begin position="50"/>
        <end position="70"/>
    </location>
</feature>
<evidence type="ECO:0000313" key="6">
    <source>
        <dbReference type="EMBL" id="CAF0922255.1"/>
    </source>
</evidence>
<comment type="caution">
    <text evidence="3">The sequence shown here is derived from an EMBL/GenBank/DDBJ whole genome shotgun (WGS) entry which is preliminary data.</text>
</comment>
<organism evidence="3 7">
    <name type="scientific">Rotaria sordida</name>
    <dbReference type="NCBI Taxonomy" id="392033"/>
    <lineage>
        <taxon>Eukaryota</taxon>
        <taxon>Metazoa</taxon>
        <taxon>Spiralia</taxon>
        <taxon>Gnathifera</taxon>
        <taxon>Rotifera</taxon>
        <taxon>Eurotatoria</taxon>
        <taxon>Bdelloidea</taxon>
        <taxon>Philodinida</taxon>
        <taxon>Philodinidae</taxon>
        <taxon>Rotaria</taxon>
    </lineage>
</organism>
<dbReference type="GO" id="GO:0008610">
    <property type="term" value="P:lipid biosynthetic process"/>
    <property type="evidence" value="ECO:0007669"/>
    <property type="project" value="UniProtKB-ARBA"/>
</dbReference>
<dbReference type="EMBL" id="CAJNOL010000150">
    <property type="protein sequence ID" value="CAF0887495.1"/>
    <property type="molecule type" value="Genomic_DNA"/>
</dbReference>
<dbReference type="GO" id="GO:0016717">
    <property type="term" value="F:oxidoreductase activity, acting on paired donors, with oxidation of a pair of donors resulting in the reduction of molecular oxygen to two molecules of water"/>
    <property type="evidence" value="ECO:0007669"/>
    <property type="project" value="TreeGrafter"/>
</dbReference>
<evidence type="ECO:0000313" key="8">
    <source>
        <dbReference type="Proteomes" id="UP000663870"/>
    </source>
</evidence>
<dbReference type="AlphaFoldDB" id="A0A813XHG1"/>
<evidence type="ECO:0000313" key="4">
    <source>
        <dbReference type="EMBL" id="CAF0887495.1"/>
    </source>
</evidence>
<reference evidence="3" key="1">
    <citation type="submission" date="2021-02" db="EMBL/GenBank/DDBJ databases">
        <authorList>
            <person name="Nowell W R."/>
        </authorList>
    </citation>
    <scope>NUCLEOTIDE SEQUENCE</scope>
</reference>
<evidence type="ECO:0000313" key="7">
    <source>
        <dbReference type="Proteomes" id="UP000663854"/>
    </source>
</evidence>
<feature type="domain" description="Fatty acid desaturase" evidence="2">
    <location>
        <begin position="60"/>
        <end position="142"/>
    </location>
</feature>
<feature type="domain" description="Fatty acid desaturase" evidence="2">
    <location>
        <begin position="155"/>
        <end position="258"/>
    </location>
</feature>
<feature type="transmembrane region" description="Helical" evidence="1">
    <location>
        <begin position="90"/>
        <end position="108"/>
    </location>
</feature>
<keyword evidence="8" id="KW-1185">Reference proteome</keyword>
<dbReference type="GO" id="GO:0016020">
    <property type="term" value="C:membrane"/>
    <property type="evidence" value="ECO:0007669"/>
    <property type="project" value="TreeGrafter"/>
</dbReference>
<dbReference type="Proteomes" id="UP000663870">
    <property type="component" value="Unassembled WGS sequence"/>
</dbReference>
<dbReference type="PANTHER" id="PTHR19353:SF19">
    <property type="entry name" value="DELTA(5) FATTY ACID DESATURASE C-RELATED"/>
    <property type="match status" value="1"/>
</dbReference>
<feature type="transmembrane region" description="Helical" evidence="1">
    <location>
        <begin position="20"/>
        <end position="38"/>
    </location>
</feature>
<proteinExistence type="predicted"/>
<accession>A0A813XHG1</accession>
<dbReference type="EMBL" id="CAJNOL010000151">
    <property type="protein sequence ID" value="CAF0888160.1"/>
    <property type="molecule type" value="Genomic_DNA"/>
</dbReference>
<dbReference type="Proteomes" id="UP000663854">
    <property type="component" value="Unassembled WGS sequence"/>
</dbReference>
<evidence type="ECO:0000313" key="3">
    <source>
        <dbReference type="EMBL" id="CAF0870206.1"/>
    </source>
</evidence>
<evidence type="ECO:0000313" key="5">
    <source>
        <dbReference type="EMBL" id="CAF0888160.1"/>
    </source>
</evidence>
<evidence type="ECO:0000256" key="1">
    <source>
        <dbReference type="SAM" id="Phobius"/>
    </source>
</evidence>
<feature type="transmembrane region" description="Helical" evidence="1">
    <location>
        <begin position="157"/>
        <end position="179"/>
    </location>
</feature>
<keyword evidence="1" id="KW-1133">Transmembrane helix</keyword>
<protein>
    <recommendedName>
        <fullName evidence="2">Fatty acid desaturase domain-containing protein</fullName>
    </recommendedName>
</protein>
<gene>
    <name evidence="4" type="ORF">JXQ802_LOCUS8478</name>
    <name evidence="5" type="ORF">JXQ802_LOCUS8513</name>
    <name evidence="3" type="ORF">PYM288_LOCUS8008</name>
    <name evidence="6" type="ORF">ZHD862_LOCUS8461</name>
</gene>
<evidence type="ECO:0000259" key="2">
    <source>
        <dbReference type="Pfam" id="PF00487"/>
    </source>
</evidence>
<dbReference type="Proteomes" id="UP000663864">
    <property type="component" value="Unassembled WGS sequence"/>
</dbReference>
<dbReference type="InterPro" id="IPR005804">
    <property type="entry name" value="FA_desaturase_dom"/>
</dbReference>
<dbReference type="Pfam" id="PF00487">
    <property type="entry name" value="FA_desaturase"/>
    <property type="match status" value="2"/>
</dbReference>
<dbReference type="InterPro" id="IPR012171">
    <property type="entry name" value="Fatty_acid_desaturase"/>
</dbReference>
<keyword evidence="1" id="KW-0472">Membrane</keyword>
<name>A0A813XHG1_9BILA</name>
<dbReference type="EMBL" id="CAJNOT010000273">
    <property type="protein sequence ID" value="CAF0922255.1"/>
    <property type="molecule type" value="Genomic_DNA"/>
</dbReference>